<reference evidence="1" key="1">
    <citation type="journal article" date="2020" name="Stud. Mycol.">
        <title>101 Dothideomycetes genomes: a test case for predicting lifestyles and emergence of pathogens.</title>
        <authorList>
            <person name="Haridas S."/>
            <person name="Albert R."/>
            <person name="Binder M."/>
            <person name="Bloem J."/>
            <person name="Labutti K."/>
            <person name="Salamov A."/>
            <person name="Andreopoulos B."/>
            <person name="Baker S."/>
            <person name="Barry K."/>
            <person name="Bills G."/>
            <person name="Bluhm B."/>
            <person name="Cannon C."/>
            <person name="Castanera R."/>
            <person name="Culley D."/>
            <person name="Daum C."/>
            <person name="Ezra D."/>
            <person name="Gonzalez J."/>
            <person name="Henrissat B."/>
            <person name="Kuo A."/>
            <person name="Liang C."/>
            <person name="Lipzen A."/>
            <person name="Lutzoni F."/>
            <person name="Magnuson J."/>
            <person name="Mondo S."/>
            <person name="Nolan M."/>
            <person name="Ohm R."/>
            <person name="Pangilinan J."/>
            <person name="Park H.-J."/>
            <person name="Ramirez L."/>
            <person name="Alfaro M."/>
            <person name="Sun H."/>
            <person name="Tritt A."/>
            <person name="Yoshinaga Y."/>
            <person name="Zwiers L.-H."/>
            <person name="Turgeon B."/>
            <person name="Goodwin S."/>
            <person name="Spatafora J."/>
            <person name="Crous P."/>
            <person name="Grigoriev I."/>
        </authorList>
    </citation>
    <scope>NUCLEOTIDE SEQUENCE</scope>
    <source>
        <strain evidence="1">CBS 183.55</strain>
    </source>
</reference>
<protein>
    <submittedName>
        <fullName evidence="1">Uncharacterized protein</fullName>
    </submittedName>
</protein>
<dbReference type="GeneID" id="54345895"/>
<dbReference type="AlphaFoldDB" id="A0A6A5RLB9"/>
<name>A0A6A5RLB9_9PLEO</name>
<dbReference type="Proteomes" id="UP000800082">
    <property type="component" value="Unassembled WGS sequence"/>
</dbReference>
<dbReference type="PROSITE" id="PS51257">
    <property type="entry name" value="PROKAR_LIPOPROTEIN"/>
    <property type="match status" value="1"/>
</dbReference>
<sequence>MAKEQRVTVIPYAPSTTSCCYAVIIDPLSYGRFRSFVHRWASETPYRPVFRGSSTLKTSSTASQCYLIHRPTPCSSFHYHQFVPCPRRIPRRSSLRFAPRPSSLEEMRAED</sequence>
<keyword evidence="2" id="KW-1185">Reference proteome</keyword>
<evidence type="ECO:0000313" key="1">
    <source>
        <dbReference type="EMBL" id="KAF1926337.1"/>
    </source>
</evidence>
<dbReference type="RefSeq" id="XP_033446589.1">
    <property type="nucleotide sequence ID" value="XM_033588248.1"/>
</dbReference>
<accession>A0A6A5RLB9</accession>
<proteinExistence type="predicted"/>
<dbReference type="EMBL" id="ML978977">
    <property type="protein sequence ID" value="KAF1926337.1"/>
    <property type="molecule type" value="Genomic_DNA"/>
</dbReference>
<organism evidence="1 2">
    <name type="scientific">Didymella exigua CBS 183.55</name>
    <dbReference type="NCBI Taxonomy" id="1150837"/>
    <lineage>
        <taxon>Eukaryota</taxon>
        <taxon>Fungi</taxon>
        <taxon>Dikarya</taxon>
        <taxon>Ascomycota</taxon>
        <taxon>Pezizomycotina</taxon>
        <taxon>Dothideomycetes</taxon>
        <taxon>Pleosporomycetidae</taxon>
        <taxon>Pleosporales</taxon>
        <taxon>Pleosporineae</taxon>
        <taxon>Didymellaceae</taxon>
        <taxon>Didymella</taxon>
    </lineage>
</organism>
<gene>
    <name evidence="1" type="ORF">M421DRAFT_214254</name>
</gene>
<evidence type="ECO:0000313" key="2">
    <source>
        <dbReference type="Proteomes" id="UP000800082"/>
    </source>
</evidence>